<dbReference type="STRING" id="589382.SAMN04489721_3243"/>
<name>A0A1H1ZMF2_9MICO</name>
<organism evidence="4 5">
    <name type="scientific">Agromyces flavus</name>
    <dbReference type="NCBI Taxonomy" id="589382"/>
    <lineage>
        <taxon>Bacteria</taxon>
        <taxon>Bacillati</taxon>
        <taxon>Actinomycetota</taxon>
        <taxon>Actinomycetes</taxon>
        <taxon>Micrococcales</taxon>
        <taxon>Microbacteriaceae</taxon>
        <taxon>Agromyces</taxon>
    </lineage>
</organism>
<sequence length="147" mass="14727">MTSTTPAASSTPTAPTEPIPPRADDAHPPMFQPAPGSPPTGAGAVPPAAATPREPQRTSWYRRAWVLAIGALILALLCFASGFVAGNAAALFNGIAGVPAGGPTGPGWMDDDGDGFGPGRPDFGDRGFPGQDDGTDDGTSDGTLWVG</sequence>
<dbReference type="Proteomes" id="UP000893823">
    <property type="component" value="Unassembled WGS sequence"/>
</dbReference>
<dbReference type="EMBL" id="SODL02000002">
    <property type="protein sequence ID" value="MCP2367164.1"/>
    <property type="molecule type" value="Genomic_DNA"/>
</dbReference>
<evidence type="ECO:0000313" key="6">
    <source>
        <dbReference type="Proteomes" id="UP000893823"/>
    </source>
</evidence>
<keyword evidence="2" id="KW-0812">Transmembrane</keyword>
<accession>A0A1H1ZMF2</accession>
<reference evidence="3" key="3">
    <citation type="submission" date="2022-06" db="EMBL/GenBank/DDBJ databases">
        <title>Genomic Encyclopedia of Type Strains, Phase III (KMG-III): the genomes of soil and plant-associated and newly described type strains.</title>
        <authorList>
            <person name="Whitman W."/>
        </authorList>
    </citation>
    <scope>NUCLEOTIDE SEQUENCE</scope>
    <source>
        <strain evidence="3">CPCC 202695</strain>
    </source>
</reference>
<evidence type="ECO:0000313" key="5">
    <source>
        <dbReference type="Proteomes" id="UP000199482"/>
    </source>
</evidence>
<protein>
    <submittedName>
        <fullName evidence="4">Uncharacterized protein</fullName>
    </submittedName>
</protein>
<feature type="compositionally biased region" description="Low complexity" evidence="1">
    <location>
        <begin position="1"/>
        <end position="14"/>
    </location>
</feature>
<evidence type="ECO:0000256" key="1">
    <source>
        <dbReference type="SAM" id="MobiDB-lite"/>
    </source>
</evidence>
<keyword evidence="2" id="KW-0472">Membrane</keyword>
<dbReference type="RefSeq" id="WP_092674726.1">
    <property type="nucleotide sequence ID" value="NZ_BMDN01000002.1"/>
</dbReference>
<reference evidence="5" key="2">
    <citation type="submission" date="2016-10" db="EMBL/GenBank/DDBJ databases">
        <authorList>
            <person name="Varghese N."/>
            <person name="Submissions S."/>
        </authorList>
    </citation>
    <scope>NUCLEOTIDE SEQUENCE [LARGE SCALE GENOMIC DNA]</scope>
    <source>
        <strain evidence="5">CPCC 202695</strain>
    </source>
</reference>
<feature type="compositionally biased region" description="Low complexity" evidence="1">
    <location>
        <begin position="39"/>
        <end position="52"/>
    </location>
</feature>
<evidence type="ECO:0000313" key="3">
    <source>
        <dbReference type="EMBL" id="MCP2367164.1"/>
    </source>
</evidence>
<feature type="region of interest" description="Disordered" evidence="1">
    <location>
        <begin position="103"/>
        <end position="147"/>
    </location>
</feature>
<gene>
    <name evidence="3" type="ORF">BCL57_001318</name>
    <name evidence="4" type="ORF">SAMN04489721_3243</name>
</gene>
<dbReference type="EMBL" id="LT629755">
    <property type="protein sequence ID" value="SDT34860.1"/>
    <property type="molecule type" value="Genomic_DNA"/>
</dbReference>
<dbReference type="AlphaFoldDB" id="A0A1H1ZMF2"/>
<evidence type="ECO:0000256" key="2">
    <source>
        <dbReference type="SAM" id="Phobius"/>
    </source>
</evidence>
<keyword evidence="6" id="KW-1185">Reference proteome</keyword>
<feature type="region of interest" description="Disordered" evidence="1">
    <location>
        <begin position="1"/>
        <end position="57"/>
    </location>
</feature>
<proteinExistence type="predicted"/>
<reference evidence="4" key="1">
    <citation type="submission" date="2016-10" db="EMBL/GenBank/DDBJ databases">
        <authorList>
            <person name="de Groot N.N."/>
        </authorList>
    </citation>
    <scope>NUCLEOTIDE SEQUENCE [LARGE SCALE GENOMIC DNA]</scope>
    <source>
        <strain evidence="4">CPCC 202695</strain>
    </source>
</reference>
<feature type="transmembrane region" description="Helical" evidence="2">
    <location>
        <begin position="64"/>
        <end position="85"/>
    </location>
</feature>
<dbReference type="Proteomes" id="UP000199482">
    <property type="component" value="Chromosome I"/>
</dbReference>
<keyword evidence="2" id="KW-1133">Transmembrane helix</keyword>
<evidence type="ECO:0000313" key="4">
    <source>
        <dbReference type="EMBL" id="SDT34860.1"/>
    </source>
</evidence>